<evidence type="ECO:0000259" key="3">
    <source>
        <dbReference type="PROSITE" id="PS51272"/>
    </source>
</evidence>
<feature type="signal peptide" evidence="2">
    <location>
        <begin position="1"/>
        <end position="29"/>
    </location>
</feature>
<sequence>MGIYKSCKNIFIGAIATTFIITTVSPTFAAENQNIKFNDEAHFDSSHKENIYKAVELGLVKGENGNFHPVTPISRGQVVKTLARYLENVHGKIDTSIVIPFEDVGADSSDPELYRASLIVKKFGTFEGYNGKLLPKENITRQAMAKVLVKAFNLNEQEKVGESRITDLDLAQEWAREYIQTLSELDITNVKDFRPLINVSREQYASFLVRSVEMMNSTTEDSSGDQ</sequence>
<keyword evidence="5" id="KW-1185">Reference proteome</keyword>
<feature type="chain" id="PRO_5042612018" description="SLH domain-containing protein" evidence="2">
    <location>
        <begin position="30"/>
        <end position="226"/>
    </location>
</feature>
<feature type="domain" description="SLH" evidence="3">
    <location>
        <begin position="162"/>
        <end position="222"/>
    </location>
</feature>
<reference evidence="4" key="1">
    <citation type="submission" date="2023-07" db="EMBL/GenBank/DDBJ databases">
        <title>Genomic Encyclopedia of Type Strains, Phase IV (KMG-IV): sequencing the most valuable type-strain genomes for metagenomic binning, comparative biology and taxonomic classification.</title>
        <authorList>
            <person name="Goeker M."/>
        </authorList>
    </citation>
    <scope>NUCLEOTIDE SEQUENCE</scope>
    <source>
        <strain evidence="4">DSM 23947</strain>
    </source>
</reference>
<dbReference type="AlphaFoldDB" id="A0AAJ1WJB4"/>
<accession>A0AAJ1WJB4</accession>
<protein>
    <recommendedName>
        <fullName evidence="3">SLH domain-containing protein</fullName>
    </recommendedName>
</protein>
<evidence type="ECO:0000313" key="5">
    <source>
        <dbReference type="Proteomes" id="UP001237207"/>
    </source>
</evidence>
<evidence type="ECO:0000256" key="1">
    <source>
        <dbReference type="ARBA" id="ARBA00022729"/>
    </source>
</evidence>
<keyword evidence="1 2" id="KW-0732">Signal</keyword>
<dbReference type="PROSITE" id="PS51272">
    <property type="entry name" value="SLH"/>
    <property type="match status" value="2"/>
</dbReference>
<dbReference type="RefSeq" id="WP_307257279.1">
    <property type="nucleotide sequence ID" value="NZ_JAUSUC010000017.1"/>
</dbReference>
<proteinExistence type="predicted"/>
<organism evidence="4 5">
    <name type="scientific">Oikeobacillus pervagus</name>
    <dbReference type="NCBI Taxonomy" id="1325931"/>
    <lineage>
        <taxon>Bacteria</taxon>
        <taxon>Bacillati</taxon>
        <taxon>Bacillota</taxon>
        <taxon>Bacilli</taxon>
        <taxon>Bacillales</taxon>
        <taxon>Bacillaceae</taxon>
        <taxon>Oikeobacillus</taxon>
    </lineage>
</organism>
<dbReference type="Pfam" id="PF00395">
    <property type="entry name" value="SLH"/>
    <property type="match status" value="2"/>
</dbReference>
<evidence type="ECO:0000256" key="2">
    <source>
        <dbReference type="SAM" id="SignalP"/>
    </source>
</evidence>
<dbReference type="InterPro" id="IPR001119">
    <property type="entry name" value="SLH_dom"/>
</dbReference>
<evidence type="ECO:0000313" key="4">
    <source>
        <dbReference type="EMBL" id="MDQ0215283.1"/>
    </source>
</evidence>
<gene>
    <name evidence="4" type="ORF">J2S13_001683</name>
</gene>
<feature type="domain" description="SLH" evidence="3">
    <location>
        <begin position="34"/>
        <end position="96"/>
    </location>
</feature>
<name>A0AAJ1WJB4_9BACI</name>
<dbReference type="Proteomes" id="UP001237207">
    <property type="component" value="Unassembled WGS sequence"/>
</dbReference>
<comment type="caution">
    <text evidence="4">The sequence shown here is derived from an EMBL/GenBank/DDBJ whole genome shotgun (WGS) entry which is preliminary data.</text>
</comment>
<dbReference type="EMBL" id="JAUSUC010000017">
    <property type="protein sequence ID" value="MDQ0215283.1"/>
    <property type="molecule type" value="Genomic_DNA"/>
</dbReference>